<organism evidence="1">
    <name type="scientific">Brachypodium distachyon</name>
    <name type="common">Purple false brome</name>
    <name type="synonym">Trachynia distachya</name>
    <dbReference type="NCBI Taxonomy" id="15368"/>
    <lineage>
        <taxon>Eukaryota</taxon>
        <taxon>Viridiplantae</taxon>
        <taxon>Streptophyta</taxon>
        <taxon>Embryophyta</taxon>
        <taxon>Tracheophyta</taxon>
        <taxon>Spermatophyta</taxon>
        <taxon>Magnoliopsida</taxon>
        <taxon>Liliopsida</taxon>
        <taxon>Poales</taxon>
        <taxon>Poaceae</taxon>
        <taxon>BOP clade</taxon>
        <taxon>Pooideae</taxon>
        <taxon>Stipodae</taxon>
        <taxon>Brachypodieae</taxon>
        <taxon>Brachypodium</taxon>
    </lineage>
</organism>
<dbReference type="Gramene" id="PNT64699">
    <property type="protein sequence ID" value="PNT64699"/>
    <property type="gene ID" value="BRADI_4g31805v3"/>
</dbReference>
<dbReference type="InParanoid" id="A0A2K2CRN9"/>
<accession>A0A2K2CRN9</accession>
<gene>
    <name evidence="1" type="ORF">BRADI_4g31805v3</name>
</gene>
<protein>
    <submittedName>
        <fullName evidence="1 2">Uncharacterized protein</fullName>
    </submittedName>
</protein>
<dbReference type="Proteomes" id="UP000008810">
    <property type="component" value="Chromosome 4"/>
</dbReference>
<evidence type="ECO:0000313" key="1">
    <source>
        <dbReference type="EMBL" id="PNT64699.1"/>
    </source>
</evidence>
<proteinExistence type="predicted"/>
<dbReference type="EnsemblPlants" id="PNT64699">
    <property type="protein sequence ID" value="PNT64699"/>
    <property type="gene ID" value="BRADI_4g31805v3"/>
</dbReference>
<dbReference type="AlphaFoldDB" id="A0A2K2CRN9"/>
<reference evidence="1" key="2">
    <citation type="submission" date="2017-06" db="EMBL/GenBank/DDBJ databases">
        <title>WGS assembly of Brachypodium distachyon.</title>
        <authorList>
            <consortium name="The International Brachypodium Initiative"/>
            <person name="Lucas S."/>
            <person name="Harmon-Smith M."/>
            <person name="Lail K."/>
            <person name="Tice H."/>
            <person name="Grimwood J."/>
            <person name="Bruce D."/>
            <person name="Barry K."/>
            <person name="Shu S."/>
            <person name="Lindquist E."/>
            <person name="Wang M."/>
            <person name="Pitluck S."/>
            <person name="Vogel J.P."/>
            <person name="Garvin D.F."/>
            <person name="Mockler T.C."/>
            <person name="Schmutz J."/>
            <person name="Rokhsar D."/>
            <person name="Bevan M.W."/>
        </authorList>
    </citation>
    <scope>NUCLEOTIDE SEQUENCE</scope>
    <source>
        <strain evidence="1">Bd21</strain>
    </source>
</reference>
<reference evidence="2" key="3">
    <citation type="submission" date="2018-08" db="UniProtKB">
        <authorList>
            <consortium name="EnsemblPlants"/>
        </authorList>
    </citation>
    <scope>IDENTIFICATION</scope>
    <source>
        <strain evidence="2">cv. Bd21</strain>
    </source>
</reference>
<dbReference type="EMBL" id="CM000883">
    <property type="protein sequence ID" value="PNT64699.1"/>
    <property type="molecule type" value="Genomic_DNA"/>
</dbReference>
<sequence>MCQCGSGTLGSWEAAVLRVGPGLARGRGRSGFPVPAAARRHAPAPAPAPARAVLFSSDQAGSAQLLPVRSGMQPTRGIATRLTGGVVWGRRGFATCTLELSWTCMACVPFSLLHIFIFFPKSAEPPTVTTQWTGRTRTIRGKKDKLAVHDWYI</sequence>
<evidence type="ECO:0000313" key="3">
    <source>
        <dbReference type="Proteomes" id="UP000008810"/>
    </source>
</evidence>
<reference evidence="1 2" key="1">
    <citation type="journal article" date="2010" name="Nature">
        <title>Genome sequencing and analysis of the model grass Brachypodium distachyon.</title>
        <authorList>
            <consortium name="International Brachypodium Initiative"/>
        </authorList>
    </citation>
    <scope>NUCLEOTIDE SEQUENCE [LARGE SCALE GENOMIC DNA]</scope>
    <source>
        <strain evidence="1 2">Bd21</strain>
    </source>
</reference>
<name>A0A2K2CRN9_BRADI</name>
<keyword evidence="3" id="KW-1185">Reference proteome</keyword>
<evidence type="ECO:0000313" key="2">
    <source>
        <dbReference type="EnsemblPlants" id="PNT64699"/>
    </source>
</evidence>